<organism evidence="1 2">
    <name type="scientific">Halodesulfovibrio aestuarii</name>
    <dbReference type="NCBI Taxonomy" id="126333"/>
    <lineage>
        <taxon>Bacteria</taxon>
        <taxon>Pseudomonadati</taxon>
        <taxon>Thermodesulfobacteriota</taxon>
        <taxon>Desulfovibrionia</taxon>
        <taxon>Desulfovibrionales</taxon>
        <taxon>Desulfovibrionaceae</taxon>
        <taxon>Halodesulfovibrio</taxon>
    </lineage>
</organism>
<name>A0ABV4JNL2_9BACT</name>
<gene>
    <name evidence="1" type="ORF">AB2Z07_02050</name>
</gene>
<dbReference type="RefSeq" id="WP_027362298.1">
    <property type="nucleotide sequence ID" value="NZ_JBFSOO010000001.1"/>
</dbReference>
<sequence length="62" mass="6733">MGMNVKVTEELFESMKNDPKKLKELAKDLRAEADAIETLAESGKLETTRGSCFVGCGVGNLK</sequence>
<accession>A0ABV4JNL2</accession>
<keyword evidence="2" id="KW-1185">Reference proteome</keyword>
<dbReference type="Proteomes" id="UP001568358">
    <property type="component" value="Unassembled WGS sequence"/>
</dbReference>
<dbReference type="EMBL" id="JBFSOO010000001">
    <property type="protein sequence ID" value="MEZ6852324.1"/>
    <property type="molecule type" value="Genomic_DNA"/>
</dbReference>
<proteinExistence type="predicted"/>
<evidence type="ECO:0000313" key="2">
    <source>
        <dbReference type="Proteomes" id="UP001568358"/>
    </source>
</evidence>
<reference evidence="1 2" key="1">
    <citation type="submission" date="2024-07" db="EMBL/GenBank/DDBJ databases">
        <title>Active virus-host system and metabolic interactions in a Lokiarchaeon culture.</title>
        <authorList>
            <person name="Ponce Toledo R.I."/>
            <person name="Rodrigues Oliveira T."/>
            <person name="Schleper C."/>
        </authorList>
    </citation>
    <scope>NUCLEOTIDE SEQUENCE [LARGE SCALE GENOMIC DNA]</scope>
    <source>
        <strain evidence="1 2">B35</strain>
    </source>
</reference>
<comment type="caution">
    <text evidence="1">The sequence shown here is derived from an EMBL/GenBank/DDBJ whole genome shotgun (WGS) entry which is preliminary data.</text>
</comment>
<protein>
    <submittedName>
        <fullName evidence="1">Uncharacterized protein</fullName>
    </submittedName>
</protein>
<evidence type="ECO:0000313" key="1">
    <source>
        <dbReference type="EMBL" id="MEZ6852324.1"/>
    </source>
</evidence>